<accession>A0AAF0E0H0</accession>
<dbReference type="EC" id="1.14.13.196" evidence="4"/>
<dbReference type="PRINTS" id="PR00411">
    <property type="entry name" value="PNDRDTASEI"/>
</dbReference>
<evidence type="ECO:0000256" key="4">
    <source>
        <dbReference type="ARBA" id="ARBA00012881"/>
    </source>
</evidence>
<sequence length="526" mass="59173">MSHVTLPWNDATKVAGMPIPECDSLLPDAKERLTLLADRIKEDIATTNHHADWIPRVTDDASSPVQDVVIIGAGQAGMGVAFALKRERIDRVLVLDAGDDPSRVGPWNRYARMHTLRSPKRMKGIELDVPSLHIQRWFEACYGERAWAETDLVPRLDWNDYLVFYRWVTGIDVRHHSKVTAVHRPETEDGPFAVEVVEAGNPESVSKVIYTRRIVFSLGLIGGGGINVPEMISSLPRSRWFHTEEEFDMKAMEGKRVAVLGGGASGFDNAGTILEAGASKAVVFMRRNEVPNSNPLRWMEFPGMQEHFFDLTDEQKLEFTLYNGGLPQPPTQHTIWRCFAQPNFELRMAEKFTSIEDTGKELIIHSVNEKGETFMYHVDLVIAATGYKVNLAMRPELSEFVSDIQTWSEAYPPSAETWVGPSPYLGTGFEFTPRDSSTPWIRRLHHFSTGARASMGVTGNQLSGIYGGLKRMAWSIATSITKENWPTLMRDFRRFEHIEVTNVGRHGPGDRPYASGPRFMGERTTV</sequence>
<feature type="non-terminal residue" evidence="12">
    <location>
        <position position="526"/>
    </location>
</feature>
<organism evidence="12 13">
    <name type="scientific">Malassezia brasiliensis</name>
    <dbReference type="NCBI Taxonomy" id="1821822"/>
    <lineage>
        <taxon>Eukaryota</taxon>
        <taxon>Fungi</taxon>
        <taxon>Dikarya</taxon>
        <taxon>Basidiomycota</taxon>
        <taxon>Ustilaginomycotina</taxon>
        <taxon>Malasseziomycetes</taxon>
        <taxon>Malasseziales</taxon>
        <taxon>Malasseziaceae</taxon>
        <taxon>Malassezia</taxon>
    </lineage>
</organism>
<dbReference type="InterPro" id="IPR050982">
    <property type="entry name" value="Auxin_biosynth/cation_transpt"/>
</dbReference>
<dbReference type="GO" id="GO:0004497">
    <property type="term" value="F:monooxygenase activity"/>
    <property type="evidence" value="ECO:0007669"/>
    <property type="project" value="TreeGrafter"/>
</dbReference>
<comment type="catalytic activity">
    <reaction evidence="9">
        <text>L-ornithine + NADPH + O2 = N(5)-hydroxy-L-ornithine + NADP(+) + H2O</text>
        <dbReference type="Rhea" id="RHEA:41508"/>
        <dbReference type="ChEBI" id="CHEBI:15377"/>
        <dbReference type="ChEBI" id="CHEBI:15379"/>
        <dbReference type="ChEBI" id="CHEBI:46911"/>
        <dbReference type="ChEBI" id="CHEBI:57783"/>
        <dbReference type="ChEBI" id="CHEBI:58349"/>
        <dbReference type="ChEBI" id="CHEBI:78275"/>
        <dbReference type="EC" id="1.14.13.196"/>
    </reaction>
</comment>
<keyword evidence="6" id="KW-0274">FAD</keyword>
<dbReference type="AlphaFoldDB" id="A0AAF0E0H0"/>
<evidence type="ECO:0000256" key="5">
    <source>
        <dbReference type="ARBA" id="ARBA00022630"/>
    </source>
</evidence>
<gene>
    <name evidence="12" type="ORF">MBRA1_003951</name>
</gene>
<evidence type="ECO:0000256" key="11">
    <source>
        <dbReference type="SAM" id="MobiDB-lite"/>
    </source>
</evidence>
<feature type="region of interest" description="Disordered" evidence="11">
    <location>
        <begin position="503"/>
        <end position="526"/>
    </location>
</feature>
<proteinExistence type="inferred from homology"/>
<evidence type="ECO:0000256" key="6">
    <source>
        <dbReference type="ARBA" id="ARBA00022827"/>
    </source>
</evidence>
<dbReference type="PRINTS" id="PR00368">
    <property type="entry name" value="FADPNR"/>
</dbReference>
<dbReference type="SUPFAM" id="SSF51905">
    <property type="entry name" value="FAD/NAD(P)-binding domain"/>
    <property type="match status" value="1"/>
</dbReference>
<evidence type="ECO:0000256" key="3">
    <source>
        <dbReference type="ARBA" id="ARBA00007588"/>
    </source>
</evidence>
<evidence type="ECO:0000256" key="7">
    <source>
        <dbReference type="ARBA" id="ARBA00022857"/>
    </source>
</evidence>
<evidence type="ECO:0000256" key="9">
    <source>
        <dbReference type="ARBA" id="ARBA00047598"/>
    </source>
</evidence>
<comment type="catalytic activity">
    <reaction evidence="10">
        <text>L-ornithine + NADH + O2 = N(5)-hydroxy-L-ornithine + NAD(+) + H2O</text>
        <dbReference type="Rhea" id="RHEA:41512"/>
        <dbReference type="ChEBI" id="CHEBI:15377"/>
        <dbReference type="ChEBI" id="CHEBI:15379"/>
        <dbReference type="ChEBI" id="CHEBI:46911"/>
        <dbReference type="ChEBI" id="CHEBI:57540"/>
        <dbReference type="ChEBI" id="CHEBI:57945"/>
        <dbReference type="ChEBI" id="CHEBI:78275"/>
        <dbReference type="EC" id="1.14.13.196"/>
    </reaction>
</comment>
<keyword evidence="5" id="KW-0285">Flavoprotein</keyword>
<dbReference type="Proteomes" id="UP001216638">
    <property type="component" value="Chromosome 7"/>
</dbReference>
<keyword evidence="7" id="KW-0521">NADP</keyword>
<evidence type="ECO:0000313" key="13">
    <source>
        <dbReference type="Proteomes" id="UP001216638"/>
    </source>
</evidence>
<dbReference type="PANTHER" id="PTHR43539:SF91">
    <property type="entry name" value="FAD-DEPENDENT URATE HYDROXYLASE"/>
    <property type="match status" value="1"/>
</dbReference>
<name>A0AAF0E0H0_9BASI</name>
<comment type="pathway">
    <text evidence="2">Siderophore biosynthesis.</text>
</comment>
<keyword evidence="13" id="KW-1185">Reference proteome</keyword>
<comment type="similarity">
    <text evidence="3">Belongs to the lysine N(6)-hydroxylase/L-ornithine N(5)-oxygenase family.</text>
</comment>
<dbReference type="GO" id="GO:0050660">
    <property type="term" value="F:flavin adenine dinucleotide binding"/>
    <property type="evidence" value="ECO:0007669"/>
    <property type="project" value="TreeGrafter"/>
</dbReference>
<evidence type="ECO:0000256" key="10">
    <source>
        <dbReference type="ARBA" id="ARBA00049248"/>
    </source>
</evidence>
<evidence type="ECO:0000256" key="2">
    <source>
        <dbReference type="ARBA" id="ARBA00004924"/>
    </source>
</evidence>
<dbReference type="Pfam" id="PF13434">
    <property type="entry name" value="Lys_Orn_oxgnase"/>
    <property type="match status" value="1"/>
</dbReference>
<comment type="cofactor">
    <cofactor evidence="1">
        <name>FAD</name>
        <dbReference type="ChEBI" id="CHEBI:57692"/>
    </cofactor>
</comment>
<reference evidence="12" key="1">
    <citation type="submission" date="2023-03" db="EMBL/GenBank/DDBJ databases">
        <title>Mating type loci evolution in Malassezia.</title>
        <authorList>
            <person name="Coelho M.A."/>
        </authorList>
    </citation>
    <scope>NUCLEOTIDE SEQUENCE</scope>
    <source>
        <strain evidence="12">CBS 14135</strain>
    </source>
</reference>
<evidence type="ECO:0000313" key="12">
    <source>
        <dbReference type="EMBL" id="WFC97284.1"/>
    </source>
</evidence>
<keyword evidence="8" id="KW-0560">Oxidoreductase</keyword>
<protein>
    <recommendedName>
        <fullName evidence="4">L-ornithine N(5)-monooxygenase [NAD(P)H]</fullName>
        <ecNumber evidence="4">1.14.13.196</ecNumber>
    </recommendedName>
</protein>
<evidence type="ECO:0000256" key="8">
    <source>
        <dbReference type="ARBA" id="ARBA00023002"/>
    </source>
</evidence>
<dbReference type="PANTHER" id="PTHR43539">
    <property type="entry name" value="FLAVIN-BINDING MONOOXYGENASE-LIKE PROTEIN (AFU_ORTHOLOGUE AFUA_4G09220)"/>
    <property type="match status" value="1"/>
</dbReference>
<dbReference type="EMBL" id="CP119957">
    <property type="protein sequence ID" value="WFC97284.1"/>
    <property type="molecule type" value="Genomic_DNA"/>
</dbReference>
<dbReference type="Gene3D" id="3.50.50.60">
    <property type="entry name" value="FAD/NAD(P)-binding domain"/>
    <property type="match status" value="1"/>
</dbReference>
<evidence type="ECO:0000256" key="1">
    <source>
        <dbReference type="ARBA" id="ARBA00001974"/>
    </source>
</evidence>
<dbReference type="InterPro" id="IPR025700">
    <property type="entry name" value="Lys/Orn_oxygenase"/>
</dbReference>
<dbReference type="InterPro" id="IPR036188">
    <property type="entry name" value="FAD/NAD-bd_sf"/>
</dbReference>